<proteinExistence type="predicted"/>
<evidence type="ECO:0000313" key="1">
    <source>
        <dbReference type="EMBL" id="EPF46046.1"/>
    </source>
</evidence>
<sequence>MITVFEQELEKGTGVPYLLLKKGCIQPSEQIEEILYANIIENKAYDPQCEGSRTEYLYDLLELYPHREKIDKRVIAYFNTMDDRDWGELQVFGFVRKLAESRRFDKTELYKKFEQYAEEDMYNGMIGLSDLLLLDKYEAVVYLARYFGTHITEDNKKEFIDSTFYDIYAEDIGYTEAELTEKLRNEHDAAIDRYLAIAHIKRKTRRKKQKQYTADTAIALLKRKPSPTRLERISLWRWVRRRASEADIQKLSNVFLEAELPLKKRLIRLFEERQIKIPAQVLFDSFEATENKSFRQDIIEALVPFNDPAVYDFLKDRYDDNTRNAFIKVCLKYYSENKKTKLFNLLELCTIFDIHEIQYTALESKALAEDPVFNDILRILYRNMKCSLCRNRIVEKMIERHCIDDNLYEEIQCDVDPDTRALARMGR</sequence>
<dbReference type="AlphaFoldDB" id="S3L9G4"/>
<gene>
    <name evidence="1" type="ORF">HMPREF1222_02337</name>
</gene>
<reference evidence="1 2" key="1">
    <citation type="submission" date="2013-04" db="EMBL/GenBank/DDBJ databases">
        <title>The Genome Sequence of Treponema vincentii F0403.</title>
        <authorList>
            <consortium name="The Broad Institute Genomics Platform"/>
            <person name="Earl A."/>
            <person name="Ward D."/>
            <person name="Feldgarden M."/>
            <person name="Gevers D."/>
            <person name="Leonetti C."/>
            <person name="Izard J."/>
            <person name="Walker B."/>
            <person name="Young S."/>
            <person name="Zeng Q."/>
            <person name="Gargeya S."/>
            <person name="Fitzgerald M."/>
            <person name="Haas B."/>
            <person name="Abouelleil A."/>
            <person name="Allen A.W."/>
            <person name="Alvarado L."/>
            <person name="Arachchi H.M."/>
            <person name="Berlin A.M."/>
            <person name="Chapman S.B."/>
            <person name="Gainer-Dewar J."/>
            <person name="Goldberg J."/>
            <person name="Griggs A."/>
            <person name="Gujja S."/>
            <person name="Hansen M."/>
            <person name="Howarth C."/>
            <person name="Imamovic A."/>
            <person name="Ireland A."/>
            <person name="Larimer J."/>
            <person name="McCowan C."/>
            <person name="Murphy C."/>
            <person name="Pearson M."/>
            <person name="Poon T.W."/>
            <person name="Priest M."/>
            <person name="Roberts A."/>
            <person name="Saif S."/>
            <person name="Shea T."/>
            <person name="Sisk P."/>
            <person name="Sykes S."/>
            <person name="Wortman J."/>
            <person name="Nusbaum C."/>
            <person name="Birren B."/>
        </authorList>
    </citation>
    <scope>NUCLEOTIDE SEQUENCE [LARGE SCALE GENOMIC DNA]</scope>
    <source>
        <strain evidence="1 2">F0403</strain>
    </source>
</reference>
<dbReference type="EMBL" id="ATFC01000011">
    <property type="protein sequence ID" value="EPF46046.1"/>
    <property type="molecule type" value="Genomic_DNA"/>
</dbReference>
<organism evidence="1 2">
    <name type="scientific">Treponema vincentii F0403</name>
    <dbReference type="NCBI Taxonomy" id="1125702"/>
    <lineage>
        <taxon>Bacteria</taxon>
        <taxon>Pseudomonadati</taxon>
        <taxon>Spirochaetota</taxon>
        <taxon>Spirochaetia</taxon>
        <taxon>Spirochaetales</taxon>
        <taxon>Treponemataceae</taxon>
        <taxon>Treponema</taxon>
    </lineage>
</organism>
<dbReference type="GeneID" id="301462441"/>
<protein>
    <submittedName>
        <fullName evidence="1">Uncharacterized protein</fullName>
    </submittedName>
</protein>
<accession>S3L9G4</accession>
<keyword evidence="2" id="KW-1185">Reference proteome</keyword>
<evidence type="ECO:0000313" key="2">
    <source>
        <dbReference type="Proteomes" id="UP000014605"/>
    </source>
</evidence>
<name>S3L9G4_9SPIR</name>
<dbReference type="HOGENOM" id="CLU_625366_0_0_12"/>
<dbReference type="PATRIC" id="fig|1125702.3.peg.2419"/>
<dbReference type="Proteomes" id="UP000014605">
    <property type="component" value="Unassembled WGS sequence"/>
</dbReference>
<dbReference type="RefSeq" id="WP_016519547.1">
    <property type="nucleotide sequence ID" value="NZ_KE332513.1"/>
</dbReference>
<comment type="caution">
    <text evidence="1">The sequence shown here is derived from an EMBL/GenBank/DDBJ whole genome shotgun (WGS) entry which is preliminary data.</text>
</comment>